<proteinExistence type="predicted"/>
<keyword evidence="1" id="KW-1133">Transmembrane helix</keyword>
<keyword evidence="1" id="KW-0812">Transmembrane</keyword>
<sequence length="63" mass="7084">MREKTIFVIYAILVIASFAPFFGSFLDSPMLTIGWVLGDLFAIVLLTMIVHLKGYFENVPETS</sequence>
<evidence type="ECO:0000313" key="2">
    <source>
        <dbReference type="EMBL" id="VFJ59370.1"/>
    </source>
</evidence>
<feature type="transmembrane region" description="Helical" evidence="1">
    <location>
        <begin position="7"/>
        <end position="26"/>
    </location>
</feature>
<keyword evidence="1" id="KW-0472">Membrane</keyword>
<evidence type="ECO:0000256" key="1">
    <source>
        <dbReference type="SAM" id="Phobius"/>
    </source>
</evidence>
<feature type="transmembrane region" description="Helical" evidence="1">
    <location>
        <begin position="32"/>
        <end position="52"/>
    </location>
</feature>
<gene>
    <name evidence="2" type="ORF">BECKDK2373C_GA0170839_107118</name>
</gene>
<protein>
    <submittedName>
        <fullName evidence="2">Uncharacterized protein</fullName>
    </submittedName>
</protein>
<dbReference type="EMBL" id="CAADEY010000071">
    <property type="protein sequence ID" value="VFJ59370.1"/>
    <property type="molecule type" value="Genomic_DNA"/>
</dbReference>
<reference evidence="2" key="1">
    <citation type="submission" date="2019-02" db="EMBL/GenBank/DDBJ databases">
        <authorList>
            <person name="Gruber-Vodicka R. H."/>
            <person name="Seah K. B. B."/>
        </authorList>
    </citation>
    <scope>NUCLEOTIDE SEQUENCE</scope>
    <source>
        <strain evidence="2">BECK_DK161</strain>
    </source>
</reference>
<name>A0A450SZ77_9GAMM</name>
<dbReference type="AlphaFoldDB" id="A0A450SZ77"/>
<accession>A0A450SZ77</accession>
<organism evidence="2">
    <name type="scientific">Candidatus Kentrum sp. DK</name>
    <dbReference type="NCBI Taxonomy" id="2126562"/>
    <lineage>
        <taxon>Bacteria</taxon>
        <taxon>Pseudomonadati</taxon>
        <taxon>Pseudomonadota</taxon>
        <taxon>Gammaproteobacteria</taxon>
        <taxon>Candidatus Kentrum</taxon>
    </lineage>
</organism>